<organism evidence="2 3">
    <name type="scientific">Cyprinodon variegatus</name>
    <name type="common">Sheepshead minnow</name>
    <dbReference type="NCBI Taxonomy" id="28743"/>
    <lineage>
        <taxon>Eukaryota</taxon>
        <taxon>Metazoa</taxon>
        <taxon>Chordata</taxon>
        <taxon>Craniata</taxon>
        <taxon>Vertebrata</taxon>
        <taxon>Euteleostomi</taxon>
        <taxon>Actinopterygii</taxon>
        <taxon>Neopterygii</taxon>
        <taxon>Teleostei</taxon>
        <taxon>Neoteleostei</taxon>
        <taxon>Acanthomorphata</taxon>
        <taxon>Ovalentaria</taxon>
        <taxon>Atherinomorphae</taxon>
        <taxon>Cyprinodontiformes</taxon>
        <taxon>Cyprinodontidae</taxon>
        <taxon>Cyprinodon</taxon>
    </lineage>
</organism>
<accession>A0A3Q2EE95</accession>
<reference evidence="2" key="1">
    <citation type="submission" date="2025-08" db="UniProtKB">
        <authorList>
            <consortium name="Ensembl"/>
        </authorList>
    </citation>
    <scope>IDENTIFICATION</scope>
</reference>
<keyword evidence="3" id="KW-1185">Reference proteome</keyword>
<sequence length="375" mass="41782">MEAFYPRAQAEAPQHHVSGGGIYYPSSEQPNHTPPPWIPPSANFPAPPPGGAAAAFGGSRFPPPYGFGPPPPFGCPPPGHLPGSAPARADCGDGGLLYRGPQHLLQERSSGWEPEPEDEEELQRKQDRRWVARLVGGRGARAPQRPEGGSLPAFREALYGAAGLLSRLQHLCGLLQELLQEAGGGWAESYQMALEAKTELQQELQRLSDPHRLNQLKAKGARIARRRARSLRAKKELQMEEKLAADLSSEKEASIDKWRSRQIQKEEEKKKVIVSSLEMLMRHYRQSRRARRWDPFSTWISALFRRHVPPLSDYSPPLPHSLDPRRIEQTTRDWDAFLVSGDHPDGSSVPQNWVLPDSPSDQTWASALQAAEDDL</sequence>
<dbReference type="GeneTree" id="ENSGT00940000179556"/>
<dbReference type="Proteomes" id="UP000265020">
    <property type="component" value="Unassembled WGS sequence"/>
</dbReference>
<feature type="compositionally biased region" description="Pro residues" evidence="1">
    <location>
        <begin position="61"/>
        <end position="80"/>
    </location>
</feature>
<dbReference type="PANTHER" id="PTHR48190">
    <property type="entry name" value="PROGRAMMED CELL DEATH PROTEIN 7"/>
    <property type="match status" value="1"/>
</dbReference>
<dbReference type="InterPro" id="IPR052831">
    <property type="entry name" value="Apoptosis_promoter"/>
</dbReference>
<protein>
    <recommendedName>
        <fullName evidence="4">Programmed cell death 7</fullName>
    </recommendedName>
</protein>
<dbReference type="PANTHER" id="PTHR48190:SF2">
    <property type="entry name" value="PROGRAMMED CELL DEATH PROTEIN 7"/>
    <property type="match status" value="1"/>
</dbReference>
<dbReference type="Pfam" id="PF16021">
    <property type="entry name" value="PDCD7"/>
    <property type="match status" value="2"/>
</dbReference>
<feature type="region of interest" description="Disordered" evidence="1">
    <location>
        <begin position="1"/>
        <end position="87"/>
    </location>
</feature>
<dbReference type="STRING" id="28743.ENSCVAP00000030039"/>
<dbReference type="AlphaFoldDB" id="A0A3Q2EE95"/>
<evidence type="ECO:0000313" key="3">
    <source>
        <dbReference type="Proteomes" id="UP000265020"/>
    </source>
</evidence>
<evidence type="ECO:0008006" key="4">
    <source>
        <dbReference type="Google" id="ProtNLM"/>
    </source>
</evidence>
<evidence type="ECO:0000313" key="2">
    <source>
        <dbReference type="Ensembl" id="ENSCVAP00000030039.1"/>
    </source>
</evidence>
<feature type="compositionally biased region" description="Low complexity" evidence="1">
    <location>
        <begin position="51"/>
        <end position="60"/>
    </location>
</feature>
<evidence type="ECO:0000256" key="1">
    <source>
        <dbReference type="SAM" id="MobiDB-lite"/>
    </source>
</evidence>
<name>A0A3Q2EE95_CYPVA</name>
<proteinExistence type="predicted"/>
<reference evidence="2" key="2">
    <citation type="submission" date="2025-09" db="UniProtKB">
        <authorList>
            <consortium name="Ensembl"/>
        </authorList>
    </citation>
    <scope>IDENTIFICATION</scope>
</reference>
<dbReference type="InterPro" id="IPR031974">
    <property type="entry name" value="PDCD7"/>
</dbReference>
<dbReference type="GO" id="GO:0005689">
    <property type="term" value="C:U12-type spliceosomal complex"/>
    <property type="evidence" value="ECO:0007669"/>
    <property type="project" value="TreeGrafter"/>
</dbReference>
<dbReference type="Ensembl" id="ENSCVAT00000031529.1">
    <property type="protein sequence ID" value="ENSCVAP00000030039.1"/>
    <property type="gene ID" value="ENSCVAG00000018296.1"/>
</dbReference>
<dbReference type="OMA" id="EWDMFVV"/>